<proteinExistence type="predicted"/>
<evidence type="ECO:0000313" key="1">
    <source>
        <dbReference type="EMBL" id="CAG8797309.1"/>
    </source>
</evidence>
<dbReference type="Proteomes" id="UP000789759">
    <property type="component" value="Unassembled WGS sequence"/>
</dbReference>
<name>A0A9N9JUY1_9GLOM</name>
<evidence type="ECO:0000313" key="2">
    <source>
        <dbReference type="Proteomes" id="UP000789759"/>
    </source>
</evidence>
<accession>A0A9N9JUY1</accession>
<feature type="non-terminal residue" evidence="1">
    <location>
        <position position="1"/>
    </location>
</feature>
<keyword evidence="2" id="KW-1185">Reference proteome</keyword>
<reference evidence="1" key="1">
    <citation type="submission" date="2021-06" db="EMBL/GenBank/DDBJ databases">
        <authorList>
            <person name="Kallberg Y."/>
            <person name="Tangrot J."/>
            <person name="Rosling A."/>
        </authorList>
    </citation>
    <scope>NUCLEOTIDE SEQUENCE</scope>
    <source>
        <strain evidence="1">FL966</strain>
    </source>
</reference>
<organism evidence="1 2">
    <name type="scientific">Cetraspora pellucida</name>
    <dbReference type="NCBI Taxonomy" id="1433469"/>
    <lineage>
        <taxon>Eukaryota</taxon>
        <taxon>Fungi</taxon>
        <taxon>Fungi incertae sedis</taxon>
        <taxon>Mucoromycota</taxon>
        <taxon>Glomeromycotina</taxon>
        <taxon>Glomeromycetes</taxon>
        <taxon>Diversisporales</taxon>
        <taxon>Gigasporaceae</taxon>
        <taxon>Cetraspora</taxon>
    </lineage>
</organism>
<sequence length="56" mass="6288">KDGCIEIDNVSKDNEDSITLLTSISDNNSDKNNLSSLEPTDINNKLLVNQEYIVKY</sequence>
<gene>
    <name evidence="1" type="ORF">CPELLU_LOCUS17428</name>
</gene>
<comment type="caution">
    <text evidence="1">The sequence shown here is derived from an EMBL/GenBank/DDBJ whole genome shotgun (WGS) entry which is preliminary data.</text>
</comment>
<dbReference type="EMBL" id="CAJVQA010029576">
    <property type="protein sequence ID" value="CAG8797309.1"/>
    <property type="molecule type" value="Genomic_DNA"/>
</dbReference>
<dbReference type="AlphaFoldDB" id="A0A9N9JUY1"/>
<protein>
    <submittedName>
        <fullName evidence="1">6588_t:CDS:1</fullName>
    </submittedName>
</protein>